<evidence type="ECO:0000256" key="7">
    <source>
        <dbReference type="ARBA" id="ARBA00022989"/>
    </source>
</evidence>
<dbReference type="Pfam" id="PF03402">
    <property type="entry name" value="V1R"/>
    <property type="match status" value="1"/>
</dbReference>
<evidence type="ECO:0000256" key="5">
    <source>
        <dbReference type="ARBA" id="ARBA00022507"/>
    </source>
</evidence>
<feature type="transmembrane region" description="Helical" evidence="13">
    <location>
        <begin position="267"/>
        <end position="287"/>
    </location>
</feature>
<dbReference type="InterPro" id="IPR017452">
    <property type="entry name" value="GPCR_Rhodpsn_7TM"/>
</dbReference>
<dbReference type="OrthoDB" id="9606139at2759"/>
<evidence type="ECO:0000256" key="12">
    <source>
        <dbReference type="ARBA" id="ARBA00023224"/>
    </source>
</evidence>
<dbReference type="PROSITE" id="PS50262">
    <property type="entry name" value="G_PROTEIN_RECEP_F1_2"/>
    <property type="match status" value="1"/>
</dbReference>
<dbReference type="InterPro" id="IPR004072">
    <property type="entry name" value="Vmron_rcpt_1"/>
</dbReference>
<name>A0A6I9MJS9_PERMB</name>
<evidence type="ECO:0000259" key="14">
    <source>
        <dbReference type="PROSITE" id="PS50262"/>
    </source>
</evidence>
<evidence type="ECO:0000256" key="8">
    <source>
        <dbReference type="ARBA" id="ARBA00023040"/>
    </source>
</evidence>
<feature type="transmembrane region" description="Helical" evidence="13">
    <location>
        <begin position="49"/>
        <end position="70"/>
    </location>
</feature>
<reference evidence="15" key="2">
    <citation type="submission" date="2025-08" db="UniProtKB">
        <authorList>
            <consortium name="Ensembl"/>
        </authorList>
    </citation>
    <scope>IDENTIFICATION</scope>
</reference>
<evidence type="ECO:0000256" key="10">
    <source>
        <dbReference type="ARBA" id="ARBA00023170"/>
    </source>
</evidence>
<evidence type="ECO:0000256" key="11">
    <source>
        <dbReference type="ARBA" id="ARBA00023180"/>
    </source>
</evidence>
<dbReference type="Proteomes" id="UP000694547">
    <property type="component" value="Chromosome 1"/>
</dbReference>
<keyword evidence="12 13" id="KW-0807">Transducer</keyword>
<feature type="transmembrane region" description="Helical" evidence="13">
    <location>
        <begin position="6"/>
        <end position="28"/>
    </location>
</feature>
<keyword evidence="6 13" id="KW-0812">Transmembrane</keyword>
<dbReference type="SUPFAM" id="SSF81321">
    <property type="entry name" value="Family A G protein-coupled receptor-like"/>
    <property type="match status" value="1"/>
</dbReference>
<feature type="transmembrane region" description="Helical" evidence="13">
    <location>
        <begin position="235"/>
        <end position="255"/>
    </location>
</feature>
<dbReference type="GO" id="GO:0007606">
    <property type="term" value="P:sensory perception of chemical stimulus"/>
    <property type="evidence" value="ECO:0007669"/>
    <property type="project" value="UniProtKB-ARBA"/>
</dbReference>
<evidence type="ECO:0000256" key="1">
    <source>
        <dbReference type="ARBA" id="ARBA00003878"/>
    </source>
</evidence>
<organism evidence="15 16">
    <name type="scientific">Peromyscus maniculatus bairdii</name>
    <name type="common">Prairie deer mouse</name>
    <dbReference type="NCBI Taxonomy" id="230844"/>
    <lineage>
        <taxon>Eukaryota</taxon>
        <taxon>Metazoa</taxon>
        <taxon>Chordata</taxon>
        <taxon>Craniata</taxon>
        <taxon>Vertebrata</taxon>
        <taxon>Euteleostomi</taxon>
        <taxon>Mammalia</taxon>
        <taxon>Eutheria</taxon>
        <taxon>Euarchontoglires</taxon>
        <taxon>Glires</taxon>
        <taxon>Rodentia</taxon>
        <taxon>Myomorpha</taxon>
        <taxon>Muroidea</taxon>
        <taxon>Cricetidae</taxon>
        <taxon>Neotominae</taxon>
        <taxon>Peromyscus</taxon>
    </lineage>
</organism>
<feature type="domain" description="G-protein coupled receptors family 1 profile" evidence="14">
    <location>
        <begin position="22"/>
        <end position="286"/>
    </location>
</feature>
<keyword evidence="8 13" id="KW-0297">G-protein coupled receptor</keyword>
<dbReference type="GO" id="GO:0019236">
    <property type="term" value="P:response to pheromone"/>
    <property type="evidence" value="ECO:0007669"/>
    <property type="project" value="UniProtKB-KW"/>
</dbReference>
<comment type="function">
    <text evidence="1">Putative pheromone receptor.</text>
</comment>
<evidence type="ECO:0000256" key="3">
    <source>
        <dbReference type="ARBA" id="ARBA00010663"/>
    </source>
</evidence>
<dbReference type="GO" id="GO:0016503">
    <property type="term" value="F:pheromone receptor activity"/>
    <property type="evidence" value="ECO:0007669"/>
    <property type="project" value="InterPro"/>
</dbReference>
<evidence type="ECO:0000256" key="4">
    <source>
        <dbReference type="ARBA" id="ARBA00022475"/>
    </source>
</evidence>
<dbReference type="PANTHER" id="PTHR24062">
    <property type="entry name" value="VOMERONASAL TYPE-1 RECEPTOR"/>
    <property type="match status" value="1"/>
</dbReference>
<dbReference type="GO" id="GO:0005886">
    <property type="term" value="C:plasma membrane"/>
    <property type="evidence" value="ECO:0007669"/>
    <property type="project" value="UniProtKB-SubCell"/>
</dbReference>
<keyword evidence="9 13" id="KW-0472">Membrane</keyword>
<keyword evidence="10 13" id="KW-0675">Receptor</keyword>
<comment type="subcellular location">
    <subcellularLocation>
        <location evidence="2 13">Cell membrane</location>
        <topology evidence="2 13">Multi-pass membrane protein</topology>
    </subcellularLocation>
</comment>
<evidence type="ECO:0000256" key="2">
    <source>
        <dbReference type="ARBA" id="ARBA00004651"/>
    </source>
</evidence>
<evidence type="ECO:0000313" key="16">
    <source>
        <dbReference type="Proteomes" id="UP000694547"/>
    </source>
</evidence>
<dbReference type="Gene3D" id="1.20.1070.10">
    <property type="entry name" value="Rhodopsin 7-helix transmembrane proteins"/>
    <property type="match status" value="1"/>
</dbReference>
<gene>
    <name evidence="15" type="primary">LOC102903383</name>
</gene>
<evidence type="ECO:0000256" key="13">
    <source>
        <dbReference type="RuleBase" id="RU364061"/>
    </source>
</evidence>
<keyword evidence="11" id="KW-0325">Glycoprotein</keyword>
<evidence type="ECO:0000313" key="15">
    <source>
        <dbReference type="Ensembl" id="ENSPEMP00000031256.1"/>
    </source>
</evidence>
<reference evidence="15" key="3">
    <citation type="submission" date="2025-09" db="UniProtKB">
        <authorList>
            <consortium name="Ensembl"/>
        </authorList>
    </citation>
    <scope>IDENTIFICATION</scope>
</reference>
<sequence>MEASDMVIRVIFLSQSMVGVLGNSFLVYKYLLLCFTGIRLKFTDWILQHLIVANFLTLLCKGVPQTMAAFGLKDFLNDFECKLIFYLHRVGRGVTLSSTCFLSVFQAVTISPSGYRWSWLKVKSPSYIAAGVYMSWILALIVNINFPMYITARLNHWNMTSLKEFEYCSSVRHDKAFDTFFAVLVISPDVFFVGLMLWSSSFMIFILCRHKQKMKHIHRSNFSLRSFPETRATKTILLLVSTFVCFYTLSCLVQINVSLLYTPGSFLVNMASVLTACFPTVSPFLMINR</sequence>
<feature type="transmembrane region" description="Helical" evidence="13">
    <location>
        <begin position="180"/>
        <end position="208"/>
    </location>
</feature>
<accession>A0A6I9MJS9</accession>
<keyword evidence="4 13" id="KW-1003">Cell membrane</keyword>
<dbReference type="RefSeq" id="XP_006995412.1">
    <property type="nucleotide sequence ID" value="XM_006995350.3"/>
</dbReference>
<dbReference type="GeneTree" id="ENSGT00960000186612"/>
<protein>
    <recommendedName>
        <fullName evidence="13">Vomeronasal type-1 receptor</fullName>
    </recommendedName>
</protein>
<keyword evidence="7 13" id="KW-1133">Transmembrane helix</keyword>
<feature type="transmembrane region" description="Helical" evidence="13">
    <location>
        <begin position="90"/>
        <end position="115"/>
    </location>
</feature>
<evidence type="ECO:0000256" key="9">
    <source>
        <dbReference type="ARBA" id="ARBA00023136"/>
    </source>
</evidence>
<dbReference type="PRINTS" id="PR01534">
    <property type="entry name" value="VOMERONASL1R"/>
</dbReference>
<keyword evidence="5 13" id="KW-0589">Pheromone response</keyword>
<keyword evidence="16" id="KW-1185">Reference proteome</keyword>
<feature type="transmembrane region" description="Helical" evidence="13">
    <location>
        <begin position="127"/>
        <end position="150"/>
    </location>
</feature>
<dbReference type="FunFam" id="1.20.1070.10:FF:000033">
    <property type="entry name" value="Vomeronasal type-1 receptor"/>
    <property type="match status" value="1"/>
</dbReference>
<comment type="similarity">
    <text evidence="3 13">Belongs to the G-protein coupled receptor 1 family.</text>
</comment>
<evidence type="ECO:0000256" key="6">
    <source>
        <dbReference type="ARBA" id="ARBA00022692"/>
    </source>
</evidence>
<dbReference type="AlphaFoldDB" id="A0A6I9MJS9"/>
<proteinExistence type="inferred from homology"/>
<reference evidence="15 16" key="1">
    <citation type="submission" date="2018-10" db="EMBL/GenBank/DDBJ databases">
        <title>Improved assembly of the deer mouse Peromyscus maniculatus genome.</title>
        <authorList>
            <person name="Lassance J.-M."/>
            <person name="Hoekstra H.E."/>
        </authorList>
    </citation>
    <scope>NUCLEOTIDE SEQUENCE [LARGE SCALE GENOMIC DNA]</scope>
</reference>
<dbReference type="Ensembl" id="ENSPEMT00000035698.1">
    <property type="protein sequence ID" value="ENSPEMP00000031256.1"/>
    <property type="gene ID" value="ENSPEMG00000024592.1"/>
</dbReference>